<evidence type="ECO:0000313" key="5">
    <source>
        <dbReference type="EnsemblMetazoa" id="SMAR003241-PA"/>
    </source>
</evidence>
<dbReference type="HOGENOM" id="CLU_138069_2_1_1"/>
<comment type="similarity">
    <text evidence="2">Belongs to the PET191 family.</text>
</comment>
<dbReference type="Proteomes" id="UP000014500">
    <property type="component" value="Unassembled WGS sequence"/>
</dbReference>
<accession>T1IQD0</accession>
<dbReference type="OMA" id="KKTPKEC"/>
<dbReference type="GO" id="GO:0005739">
    <property type="term" value="C:mitochondrion"/>
    <property type="evidence" value="ECO:0007669"/>
    <property type="project" value="TreeGrafter"/>
</dbReference>
<dbReference type="PANTHER" id="PTHR28627">
    <property type="entry name" value="CYTOCHROME C OXIDASE ASSEMBLY FACTOR 5"/>
    <property type="match status" value="1"/>
</dbReference>
<dbReference type="GO" id="GO:0033617">
    <property type="term" value="P:mitochondrial respiratory chain complex IV assembly"/>
    <property type="evidence" value="ECO:0007669"/>
    <property type="project" value="TreeGrafter"/>
</dbReference>
<evidence type="ECO:0000256" key="2">
    <source>
        <dbReference type="ARBA" id="ARBA00007785"/>
    </source>
</evidence>
<dbReference type="PROSITE" id="PS51808">
    <property type="entry name" value="CHCH"/>
    <property type="match status" value="1"/>
</dbReference>
<reference evidence="6" key="1">
    <citation type="submission" date="2011-05" db="EMBL/GenBank/DDBJ databases">
        <authorList>
            <person name="Richards S.R."/>
            <person name="Qu J."/>
            <person name="Jiang H."/>
            <person name="Jhangiani S.N."/>
            <person name="Agravi P."/>
            <person name="Goodspeed R."/>
            <person name="Gross S."/>
            <person name="Mandapat C."/>
            <person name="Jackson L."/>
            <person name="Mathew T."/>
            <person name="Pu L."/>
            <person name="Thornton R."/>
            <person name="Saada N."/>
            <person name="Wilczek-Boney K.B."/>
            <person name="Lee S."/>
            <person name="Kovar C."/>
            <person name="Wu Y."/>
            <person name="Scherer S.E."/>
            <person name="Worley K.C."/>
            <person name="Muzny D.M."/>
            <person name="Gibbs R."/>
        </authorList>
    </citation>
    <scope>NUCLEOTIDE SEQUENCE</scope>
    <source>
        <strain evidence="6">Brora</strain>
    </source>
</reference>
<dbReference type="PhylomeDB" id="T1IQD0"/>
<evidence type="ECO:0000256" key="1">
    <source>
        <dbReference type="ARBA" id="ARBA00003186"/>
    </source>
</evidence>
<evidence type="ECO:0000313" key="6">
    <source>
        <dbReference type="Proteomes" id="UP000014500"/>
    </source>
</evidence>
<comment type="function">
    <text evidence="1">Involved in an early step of the mitochondrial complex IV assembly process.</text>
</comment>
<keyword evidence="6" id="KW-1185">Reference proteome</keyword>
<dbReference type="PANTHER" id="PTHR28627:SF1">
    <property type="entry name" value="CYTOCHROME C OXIDASE ASSEMBLY FACTOR 5"/>
    <property type="match status" value="1"/>
</dbReference>
<name>T1IQD0_STRMM</name>
<dbReference type="Pfam" id="PF10203">
    <property type="entry name" value="Pet191_N"/>
    <property type="match status" value="1"/>
</dbReference>
<organism evidence="5 6">
    <name type="scientific">Strigamia maritima</name>
    <name type="common">European centipede</name>
    <name type="synonym">Geophilus maritimus</name>
    <dbReference type="NCBI Taxonomy" id="126957"/>
    <lineage>
        <taxon>Eukaryota</taxon>
        <taxon>Metazoa</taxon>
        <taxon>Ecdysozoa</taxon>
        <taxon>Arthropoda</taxon>
        <taxon>Myriapoda</taxon>
        <taxon>Chilopoda</taxon>
        <taxon>Pleurostigmophora</taxon>
        <taxon>Geophilomorpha</taxon>
        <taxon>Linotaeniidae</taxon>
        <taxon>Strigamia</taxon>
    </lineage>
</organism>
<keyword evidence="4" id="KW-1015">Disulfide bond</keyword>
<dbReference type="AlphaFoldDB" id="T1IQD0"/>
<protein>
    <recommendedName>
        <fullName evidence="3">Cytochrome c oxidase assembly factor 5</fullName>
    </recommendedName>
</protein>
<dbReference type="EMBL" id="JH431303">
    <property type="status" value="NOT_ANNOTATED_CDS"/>
    <property type="molecule type" value="Genomic_DNA"/>
</dbReference>
<dbReference type="STRING" id="126957.T1IQD0"/>
<dbReference type="eggNOG" id="KOG4114">
    <property type="taxonomic scope" value="Eukaryota"/>
</dbReference>
<reference evidence="5" key="2">
    <citation type="submission" date="2015-02" db="UniProtKB">
        <authorList>
            <consortium name="EnsemblMetazoa"/>
        </authorList>
    </citation>
    <scope>IDENTIFICATION</scope>
</reference>
<evidence type="ECO:0000256" key="4">
    <source>
        <dbReference type="ARBA" id="ARBA00023157"/>
    </source>
</evidence>
<evidence type="ECO:0000256" key="3">
    <source>
        <dbReference type="ARBA" id="ARBA00021904"/>
    </source>
</evidence>
<dbReference type="InterPro" id="IPR018793">
    <property type="entry name" value="Cyt_c_oxidase_assmbl_Pet191"/>
</dbReference>
<dbReference type="EnsemblMetazoa" id="SMAR003241-RA">
    <property type="protein sequence ID" value="SMAR003241-PA"/>
    <property type="gene ID" value="SMAR003241"/>
</dbReference>
<sequence>MSGYARYYSEADQIEDKRPCAGLRADLRDCIMQSDCVKIHKKSPKECLATKDLTVPDECHQLRQAFFECKRSLLDNRQRFRGRKGY</sequence>
<proteinExistence type="inferred from homology"/>